<dbReference type="CDD" id="cd02440">
    <property type="entry name" value="AdoMet_MTases"/>
    <property type="match status" value="1"/>
</dbReference>
<dbReference type="Proteomes" id="UP001570511">
    <property type="component" value="Unassembled WGS sequence"/>
</dbReference>
<evidence type="ECO:0000313" key="5">
    <source>
        <dbReference type="EMBL" id="MFA1610625.1"/>
    </source>
</evidence>
<dbReference type="GO" id="GO:0008168">
    <property type="term" value="F:methyltransferase activity"/>
    <property type="evidence" value="ECO:0007669"/>
    <property type="project" value="UniProtKB-KW"/>
</dbReference>
<evidence type="ECO:0000256" key="2">
    <source>
        <dbReference type="ARBA" id="ARBA00022679"/>
    </source>
</evidence>
<evidence type="ECO:0000256" key="1">
    <source>
        <dbReference type="ARBA" id="ARBA00022603"/>
    </source>
</evidence>
<name>A0ABD5MEI0_9EURY</name>
<accession>A0ABD5MEI0</accession>
<dbReference type="AlphaFoldDB" id="A0ABD5MEI0"/>
<dbReference type="PANTHER" id="PTHR43861">
    <property type="entry name" value="TRANS-ACONITATE 2-METHYLTRANSFERASE-RELATED"/>
    <property type="match status" value="1"/>
</dbReference>
<sequence length="274" mass="29857">MTAPSDESGSANADRDDWDSETYDGSHSFVYEYGADVVDLLDPEPGERILDLGCGTGHLTDRIADAGADVVGVDQSEEMIETARETYEHRFVQADARDFGRADLGIDAGPADPFDAVFSNAALHWIDDQDAVLDSVVDVLAPGGRFVAELGGHGNVSAIVAAVAAELEERGYEPPIDPWYFPTVGEHATTLEAHGFEVRYARLFDRPTELDEGDDGLAAWLGMFGDRLFGSVPEAERPDVVAGVEDRLRDELYDADANAWTADYRRLRFVAVLE</sequence>
<dbReference type="EMBL" id="JBGNYA010000001">
    <property type="protein sequence ID" value="MFA1610625.1"/>
    <property type="molecule type" value="Genomic_DNA"/>
</dbReference>
<keyword evidence="1" id="KW-0489">Methyltransferase</keyword>
<proteinExistence type="predicted"/>
<feature type="domain" description="Methyltransferase" evidence="4">
    <location>
        <begin position="49"/>
        <end position="144"/>
    </location>
</feature>
<feature type="compositionally biased region" description="Polar residues" evidence="3">
    <location>
        <begin position="1"/>
        <end position="11"/>
    </location>
</feature>
<protein>
    <submittedName>
        <fullName evidence="5">Trans-aconitate 2-methyltransferase</fullName>
    </submittedName>
</protein>
<gene>
    <name evidence="5" type="ORF">OS889_06345</name>
</gene>
<evidence type="ECO:0000256" key="3">
    <source>
        <dbReference type="SAM" id="MobiDB-lite"/>
    </source>
</evidence>
<dbReference type="Pfam" id="PF13649">
    <property type="entry name" value="Methyltransf_25"/>
    <property type="match status" value="1"/>
</dbReference>
<dbReference type="GO" id="GO:0032259">
    <property type="term" value="P:methylation"/>
    <property type="evidence" value="ECO:0007669"/>
    <property type="project" value="UniProtKB-KW"/>
</dbReference>
<dbReference type="RefSeq" id="WP_372388300.1">
    <property type="nucleotide sequence ID" value="NZ_JBGNYA010000001.1"/>
</dbReference>
<dbReference type="SUPFAM" id="SSF53335">
    <property type="entry name" value="S-adenosyl-L-methionine-dependent methyltransferases"/>
    <property type="match status" value="1"/>
</dbReference>
<evidence type="ECO:0000313" key="6">
    <source>
        <dbReference type="Proteomes" id="UP001570511"/>
    </source>
</evidence>
<dbReference type="Gene3D" id="3.40.50.150">
    <property type="entry name" value="Vaccinia Virus protein VP39"/>
    <property type="match status" value="1"/>
</dbReference>
<reference evidence="5 6" key="1">
    <citation type="submission" date="2024-08" db="EMBL/GenBank/DDBJ databases">
        <title>Halobellus sp. MBLA0158 whole genome sequence.</title>
        <authorList>
            <person name="Hwang C.Y."/>
            <person name="Cho E.-S."/>
            <person name="Seo M.-J."/>
        </authorList>
    </citation>
    <scope>NUCLEOTIDE SEQUENCE [LARGE SCALE GENOMIC DNA]</scope>
    <source>
        <strain evidence="5 6">MBLA0158</strain>
    </source>
</reference>
<evidence type="ECO:0000259" key="4">
    <source>
        <dbReference type="Pfam" id="PF13649"/>
    </source>
</evidence>
<keyword evidence="6" id="KW-1185">Reference proteome</keyword>
<dbReference type="InterPro" id="IPR041698">
    <property type="entry name" value="Methyltransf_25"/>
</dbReference>
<feature type="region of interest" description="Disordered" evidence="3">
    <location>
        <begin position="1"/>
        <end position="21"/>
    </location>
</feature>
<comment type="caution">
    <text evidence="5">The sequence shown here is derived from an EMBL/GenBank/DDBJ whole genome shotgun (WGS) entry which is preliminary data.</text>
</comment>
<dbReference type="PANTHER" id="PTHR43861:SF1">
    <property type="entry name" value="TRANS-ACONITATE 2-METHYLTRANSFERASE"/>
    <property type="match status" value="1"/>
</dbReference>
<keyword evidence="2" id="KW-0808">Transferase</keyword>
<dbReference type="InterPro" id="IPR029063">
    <property type="entry name" value="SAM-dependent_MTases_sf"/>
</dbReference>
<organism evidence="5 6">
    <name type="scientific">Halobellus rubicundus</name>
    <dbReference type="NCBI Taxonomy" id="2996466"/>
    <lineage>
        <taxon>Archaea</taxon>
        <taxon>Methanobacteriati</taxon>
        <taxon>Methanobacteriota</taxon>
        <taxon>Stenosarchaea group</taxon>
        <taxon>Halobacteria</taxon>
        <taxon>Halobacteriales</taxon>
        <taxon>Haloferacaceae</taxon>
        <taxon>Halobellus</taxon>
    </lineage>
</organism>